<accession>A0A0L6VNV4</accession>
<dbReference type="Proteomes" id="UP000037035">
    <property type="component" value="Unassembled WGS sequence"/>
</dbReference>
<evidence type="ECO:0000313" key="2">
    <source>
        <dbReference type="Proteomes" id="UP000037035"/>
    </source>
</evidence>
<organism evidence="1 2">
    <name type="scientific">Puccinia sorghi</name>
    <dbReference type="NCBI Taxonomy" id="27349"/>
    <lineage>
        <taxon>Eukaryota</taxon>
        <taxon>Fungi</taxon>
        <taxon>Dikarya</taxon>
        <taxon>Basidiomycota</taxon>
        <taxon>Pucciniomycotina</taxon>
        <taxon>Pucciniomycetes</taxon>
        <taxon>Pucciniales</taxon>
        <taxon>Pucciniaceae</taxon>
        <taxon>Puccinia</taxon>
    </lineage>
</organism>
<dbReference type="VEuPathDB" id="FungiDB:VP01_1273g1"/>
<reference evidence="1 2" key="1">
    <citation type="submission" date="2015-08" db="EMBL/GenBank/DDBJ databases">
        <title>Next Generation Sequencing and Analysis of the Genome of Puccinia sorghi L Schw, the Causal Agent of Maize Common Rust.</title>
        <authorList>
            <person name="Rochi L."/>
            <person name="Burguener G."/>
            <person name="Darino M."/>
            <person name="Turjanski A."/>
            <person name="Kreff E."/>
            <person name="Dieguez M.J."/>
            <person name="Sacco F."/>
        </authorList>
    </citation>
    <scope>NUCLEOTIDE SEQUENCE [LARGE SCALE GENOMIC DNA]</scope>
    <source>
        <strain evidence="1 2">RO10H11247</strain>
    </source>
</reference>
<proteinExistence type="predicted"/>
<dbReference type="AlphaFoldDB" id="A0A0L6VNV4"/>
<dbReference type="EMBL" id="LAVV01003043">
    <property type="protein sequence ID" value="KNZ62403.1"/>
    <property type="molecule type" value="Genomic_DNA"/>
</dbReference>
<evidence type="ECO:0000313" key="1">
    <source>
        <dbReference type="EMBL" id="KNZ62403.1"/>
    </source>
</evidence>
<dbReference type="STRING" id="27349.A0A0L6VNV4"/>
<keyword evidence="2" id="KW-1185">Reference proteome</keyword>
<protein>
    <submittedName>
        <fullName evidence="1">Uncharacterized protein</fullName>
    </submittedName>
</protein>
<sequence>MSNLLCLGQFIIPLHFPTPISLPEFHQPAFLHRGTSRVHIWCYPRRRIADLSQLESEMIGPSLAIPVVEASLTLSTKPEPPFSPQHWIF</sequence>
<gene>
    <name evidence="1" type="ORF">VP01_1273g1</name>
</gene>
<comment type="caution">
    <text evidence="1">The sequence shown here is derived from an EMBL/GenBank/DDBJ whole genome shotgun (WGS) entry which is preliminary data.</text>
</comment>
<name>A0A0L6VNV4_9BASI</name>